<accession>A0A399JFL6</accession>
<keyword evidence="10" id="KW-1185">Reference proteome</keyword>
<dbReference type="Proteomes" id="UP000265419">
    <property type="component" value="Unassembled WGS sequence"/>
</dbReference>
<dbReference type="GO" id="GO:0008882">
    <property type="term" value="F:[glutamate-ammonia-ligase] adenylyltransferase activity"/>
    <property type="evidence" value="ECO:0007669"/>
    <property type="project" value="UniProtKB-EC"/>
</dbReference>
<dbReference type="Pfam" id="PF03710">
    <property type="entry name" value="GlnE"/>
    <property type="match status" value="2"/>
</dbReference>
<keyword evidence="1 9" id="KW-0808">Transferase</keyword>
<dbReference type="EC" id="2.7.7.89" evidence="9"/>
<proteinExistence type="predicted"/>
<dbReference type="EMBL" id="QQXK01000006">
    <property type="protein sequence ID" value="RII42979.1"/>
    <property type="molecule type" value="Genomic_DNA"/>
</dbReference>
<dbReference type="GO" id="GO:0000820">
    <property type="term" value="P:regulation of glutamine family amino acid metabolic process"/>
    <property type="evidence" value="ECO:0007669"/>
    <property type="project" value="TreeGrafter"/>
</dbReference>
<evidence type="ECO:0000256" key="6">
    <source>
        <dbReference type="ARBA" id="ARBA00023268"/>
    </source>
</evidence>
<evidence type="ECO:0000256" key="1">
    <source>
        <dbReference type="ARBA" id="ARBA00022679"/>
    </source>
</evidence>
<dbReference type="InterPro" id="IPR043519">
    <property type="entry name" value="NT_sf"/>
</dbReference>
<protein>
    <submittedName>
        <fullName evidence="9">Bifunctional [glutamine synthetase] adenylyltransferase/[glutamine synthetase]-adenylyl-L-tyrosine phosphorylase</fullName>
        <ecNumber evidence="9">2.7.7.42</ecNumber>
        <ecNumber evidence="9">2.7.7.89</ecNumber>
    </submittedName>
</protein>
<feature type="domain" description="PII-uridylyltransferase/Glutamine-synthetase adenylyltransferase" evidence="8">
    <location>
        <begin position="863"/>
        <end position="1005"/>
    </location>
</feature>
<dbReference type="AlphaFoldDB" id="A0A399JFL6"/>
<dbReference type="Gene3D" id="3.30.460.10">
    <property type="entry name" value="Beta Polymerase, domain 2"/>
    <property type="match status" value="2"/>
</dbReference>
<dbReference type="SUPFAM" id="SSF81301">
    <property type="entry name" value="Nucleotidyltransferase"/>
    <property type="match status" value="2"/>
</dbReference>
<dbReference type="InterPro" id="IPR013546">
    <property type="entry name" value="PII_UdlTrfase/GS_AdlTrfase"/>
</dbReference>
<dbReference type="PANTHER" id="PTHR30621">
    <property type="entry name" value="GLUTAMINE SYNTHETASE ADENYLYLTRANSFERASE"/>
    <property type="match status" value="1"/>
</dbReference>
<feature type="domain" description="Glutamate-ammonia ligase adenylyltransferase repeated" evidence="7">
    <location>
        <begin position="76"/>
        <end position="330"/>
    </location>
</feature>
<evidence type="ECO:0000313" key="9">
    <source>
        <dbReference type="EMBL" id="RII42979.1"/>
    </source>
</evidence>
<feature type="domain" description="PII-uridylyltransferase/Glutamine-synthetase adenylyltransferase" evidence="8">
    <location>
        <begin position="353"/>
        <end position="496"/>
    </location>
</feature>
<organism evidence="9 10">
    <name type="scientific">Galactobacter valiniphilus</name>
    <dbReference type="NCBI Taxonomy" id="2676122"/>
    <lineage>
        <taxon>Bacteria</taxon>
        <taxon>Bacillati</taxon>
        <taxon>Actinomycetota</taxon>
        <taxon>Actinomycetes</taxon>
        <taxon>Micrococcales</taxon>
        <taxon>Micrococcaceae</taxon>
        <taxon>Galactobacter</taxon>
    </lineage>
</organism>
<dbReference type="Pfam" id="PF08335">
    <property type="entry name" value="GlnD_UR_UTase"/>
    <property type="match status" value="2"/>
</dbReference>
<reference evidence="9 10" key="1">
    <citation type="submission" date="2018-07" db="EMBL/GenBank/DDBJ databases">
        <title>Arthrobacter sp. nov., isolated from raw cow's milk with high bacterial count.</title>
        <authorList>
            <person name="Hahne J."/>
            <person name="Isele D."/>
            <person name="Lipski A."/>
        </authorList>
    </citation>
    <scope>NUCLEOTIDE SEQUENCE [LARGE SCALE GENOMIC DNA]</scope>
    <source>
        <strain evidence="9 10">JZ R-35</strain>
    </source>
</reference>
<dbReference type="InterPro" id="IPR005190">
    <property type="entry name" value="GlnE_rpt_dom"/>
</dbReference>
<evidence type="ECO:0000259" key="7">
    <source>
        <dbReference type="Pfam" id="PF03710"/>
    </source>
</evidence>
<keyword evidence="2 9" id="KW-0548">Nucleotidyltransferase</keyword>
<evidence type="ECO:0000256" key="4">
    <source>
        <dbReference type="ARBA" id="ARBA00022840"/>
    </source>
</evidence>
<dbReference type="EC" id="2.7.7.42" evidence="9"/>
<dbReference type="GO" id="GO:0047388">
    <property type="term" value="F:[glutamine synthetase]-adenylyl-L-tyrosine phosphorylase activity"/>
    <property type="evidence" value="ECO:0007669"/>
    <property type="project" value="UniProtKB-EC"/>
</dbReference>
<dbReference type="Gene3D" id="1.20.120.330">
    <property type="entry name" value="Nucleotidyltransferases domain 2"/>
    <property type="match status" value="2"/>
</dbReference>
<evidence type="ECO:0000256" key="3">
    <source>
        <dbReference type="ARBA" id="ARBA00022741"/>
    </source>
</evidence>
<name>A0A399JFL6_9MICC</name>
<dbReference type="RefSeq" id="WP_119423884.1">
    <property type="nucleotide sequence ID" value="NZ_QQXK01000006.1"/>
</dbReference>
<evidence type="ECO:0000259" key="8">
    <source>
        <dbReference type="Pfam" id="PF08335"/>
    </source>
</evidence>
<gene>
    <name evidence="9" type="ORF">DWB68_04145</name>
</gene>
<keyword evidence="4" id="KW-0067">ATP-binding</keyword>
<comment type="caution">
    <text evidence="9">The sequence shown here is derived from an EMBL/GenBank/DDBJ whole genome shotgun (WGS) entry which is preliminary data.</text>
</comment>
<dbReference type="GO" id="GO:0005829">
    <property type="term" value="C:cytosol"/>
    <property type="evidence" value="ECO:0007669"/>
    <property type="project" value="TreeGrafter"/>
</dbReference>
<dbReference type="InterPro" id="IPR023057">
    <property type="entry name" value="GlnE"/>
</dbReference>
<keyword evidence="6" id="KW-0511">Multifunctional enzyme</keyword>
<dbReference type="NCBIfam" id="NF010707">
    <property type="entry name" value="PRK14109.1"/>
    <property type="match status" value="1"/>
</dbReference>
<dbReference type="PANTHER" id="PTHR30621:SF0">
    <property type="entry name" value="BIFUNCTIONAL GLUTAMINE SYNTHETASE ADENYLYLTRANSFERASE_ADENYLYL-REMOVING ENZYME"/>
    <property type="match status" value="1"/>
</dbReference>
<dbReference type="CDD" id="cd05401">
    <property type="entry name" value="NT_GlnE_GlnD_like"/>
    <property type="match status" value="2"/>
</dbReference>
<dbReference type="SUPFAM" id="SSF81593">
    <property type="entry name" value="Nucleotidyltransferase substrate binding subunit/domain"/>
    <property type="match status" value="2"/>
</dbReference>
<feature type="domain" description="Glutamate-ammonia ligase adenylyltransferase repeated" evidence="7">
    <location>
        <begin position="601"/>
        <end position="841"/>
    </location>
</feature>
<evidence type="ECO:0000256" key="2">
    <source>
        <dbReference type="ARBA" id="ARBA00022695"/>
    </source>
</evidence>
<sequence>MALSRRQLIAAGLLDVERAERLLGSREFEGADPERLVKGLALAADPDQALMGLLRIAEREPRVVELADDVMAHHPLFRLLGASEALGDFLARHPEHLGLLALTRELEFIAADAEHLRSELLVAVGADPAADTPVASLVGTDGAAALRVAYRAALVDLATRDVCAADPTAAVGWVAVELADLAAAAVEGALAIARAEVAAAHPGLDLDAVRLAVIGMGKCGARELNYISDVDVIYVHSTREGTDEATEAAASTLAAQLIKATTKAVSSPGVEPALWELDANLRPEGKDGALSRTLESHVSYWKRWAHDWEFQALLKARTIAGDRALGEAYEAEAAPFIWSSSQRPGFVESVQHMRQRVTDNIPAAEVDRQIKLGPGGLRDVEFTVQLLQLVHGRIDDTLHVRGTLPALKALSKSAYISREDAKDFGRDYRQLRLLEHRIQLKHMRRTHLMPTAGAQLRVLARGVVEVGAKDLTSADDVLKLWQGTKRRVRGLHQKLFFRPLLSTAARLGDDEVRLSPEAAQARLAALGYADPRQAMAHIEALTAGVSRSATLQRQLLPVLLGWMAEGVDADAALLGFRRLSESLGTTHWFLAMLRDSPAGAERLCRILGTSRMATDLLEVSPEATAWLGDDAELVPRSVKKLWNEISSKLDRHASDPEAGMRLVRLLRRREQLRIALADGADLLGAEGVGHALADVDRATILGALRVAEQQEYAENGELTRLLVVAMGRQGGREIGYGSDADVLYVHRPLEGAPEEEAAAQALRLAHAVGALLQRPLTPAVQAERRLQLDADLRPEGRQGALVRTLDSYREYYERWAVTWERQALLRARPLAGDDSLAEAFVEAIDPVRYERGLSEAQTMEIRRMKARVEGERLPRGADPKRHLKLGPGGLSDVEWVAQTLQLRHAAEVPALRVTGTLDALRAATDAGLLAPEAARALEDAWLLATDARSAVVACTGRASDSLPTNRQELRAVAQWTGYGKDRAAALEEDWMRTARHARAAFEAFFYPDAS</sequence>
<evidence type="ECO:0000256" key="5">
    <source>
        <dbReference type="ARBA" id="ARBA00022842"/>
    </source>
</evidence>
<keyword evidence="5" id="KW-0460">Magnesium</keyword>
<dbReference type="GO" id="GO:0005524">
    <property type="term" value="F:ATP binding"/>
    <property type="evidence" value="ECO:0007669"/>
    <property type="project" value="UniProtKB-KW"/>
</dbReference>
<evidence type="ECO:0000313" key="10">
    <source>
        <dbReference type="Proteomes" id="UP000265419"/>
    </source>
</evidence>
<keyword evidence="3" id="KW-0547">Nucleotide-binding</keyword>